<keyword evidence="4" id="KW-1185">Reference proteome</keyword>
<dbReference type="EMBL" id="JBHTRV010000003">
    <property type="protein sequence ID" value="MFE5979175.1"/>
    <property type="molecule type" value="Genomic_DNA"/>
</dbReference>
<feature type="compositionally biased region" description="Low complexity" evidence="1">
    <location>
        <begin position="480"/>
        <end position="490"/>
    </location>
</feature>
<protein>
    <submittedName>
        <fullName evidence="3">YrhB domain-containing protein</fullName>
    </submittedName>
</protein>
<organism evidence="3 4">
    <name type="scientific">Streptomyces wedmorensis</name>
    <dbReference type="NCBI Taxonomy" id="43759"/>
    <lineage>
        <taxon>Bacteria</taxon>
        <taxon>Bacillati</taxon>
        <taxon>Actinomycetota</taxon>
        <taxon>Actinomycetes</taxon>
        <taxon>Kitasatosporales</taxon>
        <taxon>Streptomycetaceae</taxon>
        <taxon>Streptomyces</taxon>
    </lineage>
</organism>
<name>A0ABW6INQ4_STRWE</name>
<proteinExistence type="predicted"/>
<evidence type="ECO:0000256" key="1">
    <source>
        <dbReference type="SAM" id="MobiDB-lite"/>
    </source>
</evidence>
<gene>
    <name evidence="3" type="ORF">ACFQ63_05650</name>
</gene>
<feature type="compositionally biased region" description="Pro residues" evidence="1">
    <location>
        <begin position="491"/>
        <end position="501"/>
    </location>
</feature>
<dbReference type="Proteomes" id="UP001600424">
    <property type="component" value="Unassembled WGS sequence"/>
</dbReference>
<accession>A0ABW6INQ4</accession>
<dbReference type="Pfam" id="PF15567">
    <property type="entry name" value="Imm35"/>
    <property type="match status" value="1"/>
</dbReference>
<feature type="region of interest" description="Disordered" evidence="1">
    <location>
        <begin position="480"/>
        <end position="526"/>
    </location>
</feature>
<evidence type="ECO:0000259" key="2">
    <source>
        <dbReference type="Pfam" id="PF15567"/>
    </source>
</evidence>
<dbReference type="InterPro" id="IPR029082">
    <property type="entry name" value="Imm35"/>
</dbReference>
<evidence type="ECO:0000313" key="4">
    <source>
        <dbReference type="Proteomes" id="UP001600424"/>
    </source>
</evidence>
<feature type="domain" description="Immunity protein 35" evidence="2">
    <location>
        <begin position="7"/>
        <end position="83"/>
    </location>
</feature>
<dbReference type="RefSeq" id="WP_386249506.1">
    <property type="nucleotide sequence ID" value="NZ_JBHTRV010000003.1"/>
</dbReference>
<reference evidence="3 4" key="1">
    <citation type="submission" date="2024-09" db="EMBL/GenBank/DDBJ databases">
        <title>The Natural Products Discovery Center: Release of the First 8490 Sequenced Strains for Exploring Actinobacteria Biosynthetic Diversity.</title>
        <authorList>
            <person name="Kalkreuter E."/>
            <person name="Kautsar S.A."/>
            <person name="Yang D."/>
            <person name="Bader C.D."/>
            <person name="Teijaro C.N."/>
            <person name="Fluegel L."/>
            <person name="Davis C.M."/>
            <person name="Simpson J.R."/>
            <person name="Lauterbach L."/>
            <person name="Steele A.D."/>
            <person name="Gui C."/>
            <person name="Meng S."/>
            <person name="Li G."/>
            <person name="Viehrig K."/>
            <person name="Ye F."/>
            <person name="Su P."/>
            <person name="Kiefer A.F."/>
            <person name="Nichols A."/>
            <person name="Cepeda A.J."/>
            <person name="Yan W."/>
            <person name="Fan B."/>
            <person name="Jiang Y."/>
            <person name="Adhikari A."/>
            <person name="Zheng C.-J."/>
            <person name="Schuster L."/>
            <person name="Cowan T.M."/>
            <person name="Smanski M.J."/>
            <person name="Chevrette M.G."/>
            <person name="De Carvalho L.P.S."/>
            <person name="Shen B."/>
        </authorList>
    </citation>
    <scope>NUCLEOTIDE SEQUENCE [LARGE SCALE GENOMIC DNA]</scope>
    <source>
        <strain evidence="3 4">NPDC056472</strain>
    </source>
</reference>
<evidence type="ECO:0000313" key="3">
    <source>
        <dbReference type="EMBL" id="MFE5979175.1"/>
    </source>
</evidence>
<comment type="caution">
    <text evidence="3">The sequence shown here is derived from an EMBL/GenBank/DDBJ whole genome shotgun (WGS) entry which is preliminary data.</text>
</comment>
<sequence length="569" mass="61714">MIEFSEAYRLAQDYVQNLSVSIDLELILVDNDVTDEEWCWVFPYDSRAHFEKGDVRDAIVGLGPLVVVRETGVLHQLGTNAPIDESLALLRRATAATDTATTGTPPPAPIPLGLTRTVALDRAELDAVVRYVGLPPPAVLSPLSDMSTDGADGSTARDPAELLRDFRELPEATTGTALLPLAIPDRVVDARAALFDGAPTPCRLYASRRAGDVFTGLRPAFDHDYELLAPYVADDLAEWVQSQVQFSAAAPIPPPEEEMGAEQLAFLLTLIDAYKTRFFRSFTGRRPLPTPIVLSLADVLEAQNDALLVADRRWLTRAVTELFALLVHPGGRTGVGLPLVTQEIAERELRRYTDAGHLARTGTAASPRYEPSLAFTVFASALFTWTSSLSLHDIQLTGWERGRATGQEELLVFIVTQPVLWTILSDGLTQAPDDWSRVRFALRSLSLADAAVLAGDFLRPLPMGPLPDEVYAPAPAPSLATTTAREAPGPASGPPAPPPRNEPVWRPTHLVPEGGMPAWAEPDPAGEPVARIDAGVELQLLERAGDWVHIVCSNGWSAWVDGRAMEPLR</sequence>